<dbReference type="SUPFAM" id="SSF52540">
    <property type="entry name" value="P-loop containing nucleoside triphosphate hydrolases"/>
    <property type="match status" value="1"/>
</dbReference>
<reference evidence="5" key="1">
    <citation type="submission" date="2020-05" db="EMBL/GenBank/DDBJ databases">
        <authorList>
            <person name="Chiriac C."/>
            <person name="Salcher M."/>
            <person name="Ghai R."/>
            <person name="Kavagutti S V."/>
        </authorList>
    </citation>
    <scope>NUCLEOTIDE SEQUENCE</scope>
</reference>
<protein>
    <submittedName>
        <fullName evidence="5">DNA primase, phage/plasmid</fullName>
    </submittedName>
</protein>
<keyword evidence="2" id="KW-0378">Hydrolase</keyword>
<dbReference type="GO" id="GO:0005524">
    <property type="term" value="F:ATP binding"/>
    <property type="evidence" value="ECO:0007669"/>
    <property type="project" value="UniProtKB-KW"/>
</dbReference>
<dbReference type="PROSITE" id="PS51206">
    <property type="entry name" value="SF3_HELICASE_1"/>
    <property type="match status" value="1"/>
</dbReference>
<evidence type="ECO:0000313" key="5">
    <source>
        <dbReference type="EMBL" id="CAB5218985.1"/>
    </source>
</evidence>
<dbReference type="InterPro" id="IPR014015">
    <property type="entry name" value="Helicase_SF3_DNA-vir"/>
</dbReference>
<dbReference type="InterPro" id="IPR051620">
    <property type="entry name" value="ORF904-like_C"/>
</dbReference>
<evidence type="ECO:0000256" key="1">
    <source>
        <dbReference type="ARBA" id="ARBA00022741"/>
    </source>
</evidence>
<evidence type="ECO:0000259" key="4">
    <source>
        <dbReference type="PROSITE" id="PS51206"/>
    </source>
</evidence>
<dbReference type="Gene3D" id="3.40.50.300">
    <property type="entry name" value="P-loop containing nucleotide triphosphate hydrolases"/>
    <property type="match status" value="1"/>
</dbReference>
<dbReference type="Pfam" id="PF19263">
    <property type="entry name" value="DUF5906"/>
    <property type="match status" value="1"/>
</dbReference>
<dbReference type="InterPro" id="IPR045455">
    <property type="entry name" value="NrS-1_pol-like_helicase"/>
</dbReference>
<dbReference type="InterPro" id="IPR014819">
    <property type="entry name" value="PriCT_2"/>
</dbReference>
<dbReference type="PANTHER" id="PTHR35372:SF2">
    <property type="entry name" value="SF3 HELICASE DOMAIN-CONTAINING PROTEIN"/>
    <property type="match status" value="1"/>
</dbReference>
<accession>A0A6J7WQH6</accession>
<name>A0A6J7WQH6_9CAUD</name>
<feature type="domain" description="SF3 helicase" evidence="4">
    <location>
        <begin position="470"/>
        <end position="627"/>
    </location>
</feature>
<dbReference type="PANTHER" id="PTHR35372">
    <property type="entry name" value="ATP BINDING PROTEIN-RELATED"/>
    <property type="match status" value="1"/>
</dbReference>
<proteinExistence type="predicted"/>
<gene>
    <name evidence="5" type="ORF">UFOVP229_16</name>
</gene>
<dbReference type="GO" id="GO:0016817">
    <property type="term" value="F:hydrolase activity, acting on acid anhydrides"/>
    <property type="evidence" value="ECO:0007669"/>
    <property type="project" value="InterPro"/>
</dbReference>
<keyword evidence="1" id="KW-0547">Nucleotide-binding</keyword>
<evidence type="ECO:0000256" key="3">
    <source>
        <dbReference type="ARBA" id="ARBA00022840"/>
    </source>
</evidence>
<dbReference type="InterPro" id="IPR006500">
    <property type="entry name" value="Helicase_put_C_phage/plasmid"/>
</dbReference>
<dbReference type="NCBIfam" id="TIGR01613">
    <property type="entry name" value="primase_Cterm"/>
    <property type="match status" value="1"/>
</dbReference>
<dbReference type="InterPro" id="IPR014818">
    <property type="entry name" value="Phage/plasmid_primase_P4_C"/>
</dbReference>
<evidence type="ECO:0000256" key="2">
    <source>
        <dbReference type="ARBA" id="ARBA00022801"/>
    </source>
</evidence>
<organism evidence="5">
    <name type="scientific">uncultured Caudovirales phage</name>
    <dbReference type="NCBI Taxonomy" id="2100421"/>
    <lineage>
        <taxon>Viruses</taxon>
        <taxon>Duplodnaviria</taxon>
        <taxon>Heunggongvirae</taxon>
        <taxon>Uroviricota</taxon>
        <taxon>Caudoviricetes</taxon>
        <taxon>Peduoviridae</taxon>
        <taxon>Maltschvirus</taxon>
        <taxon>Maltschvirus maltsch</taxon>
    </lineage>
</organism>
<dbReference type="Pfam" id="PF08706">
    <property type="entry name" value="D5_N"/>
    <property type="match status" value="1"/>
</dbReference>
<dbReference type="Pfam" id="PF08707">
    <property type="entry name" value="PriCT_2"/>
    <property type="match status" value="1"/>
</dbReference>
<sequence length="772" mass="85804">MNKPTALPVQFESIPIGLKKIPRWVLWRLVEVGDGSNRRWSKLPLQSNGSAASSTNPETWCDFLHAQEAYQAGRFDGIGFVFDGSDGIVGVDLDDCIDPSVGISSLAPEARAILEGVEGYAEVSPSGTGLKIFTRANISAAHVDHDKGLEIYPRGRYFTVTGHMIGGAIPDQEQNLGDIVPERQSYRSGDDFADYSPPLEGWDLARVETDLLAHLDPDCGYADWLQVGMALQHQFAGDYEAQELWDRWSYQDGKCGSYAEGECARKWNSFSGTSGTTLRTLVFKVNRMKEAEVIANGEKVLTGGPLNHGREFLSSTFACEEGTTLCTFGGDMFRFKGTHYEDIEEATVRSLLYTFLDKCKKYDKKMNLIPFNPGPAVVSGVLDAVQALTHLPNKANTRPPVWLDGYGNDKPDPAKLVSLENGIFHTEQNVLIPHSLGFFTLNSLPFAYDPLAECPTWLSFLGDLWGDDPESVECLQEMFGYILSGDSSQQKFFNIIGPRRSGKGTINKVLVSLLGQHNTVAPQLEELCDTFGLQPWLGKLLASFTDARAPERNRGAVVSQLLRIVGGDTVTVNRKNKEAWSGYLPTRIVIYSNEALQLTENSNALTGRMIVLKMSNSFYGKEDVGLADKLAKELPGIFNWAIEGQQRRMARDGQRFNQPTTGRELLELMEELSNPIGSFVQDALVYEPIGHVNKDDVFTCWKKWALAKNIPPGTDLAFKRRFLAATQDHRVVADRLRIDGEQHNVYRGVVLNPKARKYVDSISNFEREEIFA</sequence>
<dbReference type="InterPro" id="IPR027417">
    <property type="entry name" value="P-loop_NTPase"/>
</dbReference>
<keyword evidence="3" id="KW-0067">ATP-binding</keyword>
<dbReference type="EMBL" id="LR798271">
    <property type="protein sequence ID" value="CAB5218985.1"/>
    <property type="molecule type" value="Genomic_DNA"/>
</dbReference>